<dbReference type="Proteomes" id="UP001634394">
    <property type="component" value="Unassembled WGS sequence"/>
</dbReference>
<evidence type="ECO:0000313" key="2">
    <source>
        <dbReference type="EMBL" id="KAL3852863.1"/>
    </source>
</evidence>
<gene>
    <name evidence="2" type="ORF">ACJMK2_016472</name>
</gene>
<accession>A0ABD3UWG3</accession>
<feature type="region of interest" description="Disordered" evidence="1">
    <location>
        <begin position="51"/>
        <end position="72"/>
    </location>
</feature>
<protein>
    <submittedName>
        <fullName evidence="2">Uncharacterized protein</fullName>
    </submittedName>
</protein>
<evidence type="ECO:0000256" key="1">
    <source>
        <dbReference type="SAM" id="MobiDB-lite"/>
    </source>
</evidence>
<keyword evidence="3" id="KW-1185">Reference proteome</keyword>
<dbReference type="EMBL" id="JBJQND010000015">
    <property type="protein sequence ID" value="KAL3852863.1"/>
    <property type="molecule type" value="Genomic_DNA"/>
</dbReference>
<evidence type="ECO:0000313" key="3">
    <source>
        <dbReference type="Proteomes" id="UP001634394"/>
    </source>
</evidence>
<name>A0ABD3UWG3_SINWO</name>
<organism evidence="2 3">
    <name type="scientific">Sinanodonta woodiana</name>
    <name type="common">Chinese pond mussel</name>
    <name type="synonym">Anodonta woodiana</name>
    <dbReference type="NCBI Taxonomy" id="1069815"/>
    <lineage>
        <taxon>Eukaryota</taxon>
        <taxon>Metazoa</taxon>
        <taxon>Spiralia</taxon>
        <taxon>Lophotrochozoa</taxon>
        <taxon>Mollusca</taxon>
        <taxon>Bivalvia</taxon>
        <taxon>Autobranchia</taxon>
        <taxon>Heteroconchia</taxon>
        <taxon>Palaeoheterodonta</taxon>
        <taxon>Unionida</taxon>
        <taxon>Unionoidea</taxon>
        <taxon>Unionidae</taxon>
        <taxon>Unioninae</taxon>
        <taxon>Sinanodonta</taxon>
    </lineage>
</organism>
<sequence length="87" mass="10429">MEEMMKELQEMSDKIEVASVEAREHKEEAKQRESLLLELIRKLEEDEDKMKRELDDNSQAGNDKQTWRHCSKNFTNKRRNTVSFSIK</sequence>
<proteinExistence type="predicted"/>
<dbReference type="AlphaFoldDB" id="A0ABD3UWG3"/>
<reference evidence="2 3" key="1">
    <citation type="submission" date="2024-11" db="EMBL/GenBank/DDBJ databases">
        <title>Chromosome-level genome assembly of the freshwater bivalve Anodonta woodiana.</title>
        <authorList>
            <person name="Chen X."/>
        </authorList>
    </citation>
    <scope>NUCLEOTIDE SEQUENCE [LARGE SCALE GENOMIC DNA]</scope>
    <source>
        <strain evidence="2">MN2024</strain>
        <tissue evidence="2">Gills</tissue>
    </source>
</reference>
<comment type="caution">
    <text evidence="2">The sequence shown here is derived from an EMBL/GenBank/DDBJ whole genome shotgun (WGS) entry which is preliminary data.</text>
</comment>